<dbReference type="InterPro" id="IPR023214">
    <property type="entry name" value="HAD_sf"/>
</dbReference>
<protein>
    <submittedName>
        <fullName evidence="7">Pyridoxal phosphate phosphatase PHOSPHO2</fullName>
    </submittedName>
</protein>
<dbReference type="GeneID" id="108618447"/>
<evidence type="ECO:0000256" key="3">
    <source>
        <dbReference type="ARBA" id="ARBA00022723"/>
    </source>
</evidence>
<dbReference type="NCBIfam" id="TIGR01489">
    <property type="entry name" value="DKMTPPase-SF"/>
    <property type="match status" value="1"/>
</dbReference>
<evidence type="ECO:0000256" key="4">
    <source>
        <dbReference type="ARBA" id="ARBA00022801"/>
    </source>
</evidence>
<dbReference type="PANTHER" id="PTHR20889">
    <property type="entry name" value="PHOSPHATASE, ORPHAN 1, 2"/>
    <property type="match status" value="1"/>
</dbReference>
<dbReference type="InterPro" id="IPR006384">
    <property type="entry name" value="HAD_hydro_PyrdxlP_Pase-like"/>
</dbReference>
<evidence type="ECO:0000313" key="7">
    <source>
        <dbReference type="RefSeq" id="XP_017869958.1"/>
    </source>
</evidence>
<name>A0ABM1PRX2_DROAR</name>
<evidence type="ECO:0000256" key="1">
    <source>
        <dbReference type="ARBA" id="ARBA00001946"/>
    </source>
</evidence>
<evidence type="ECO:0000313" key="6">
    <source>
        <dbReference type="Proteomes" id="UP000694904"/>
    </source>
</evidence>
<dbReference type="CDD" id="cd16418">
    <property type="entry name" value="HAD_Pase"/>
    <property type="match status" value="1"/>
</dbReference>
<keyword evidence="6" id="KW-1185">Reference proteome</keyword>
<dbReference type="PANTHER" id="PTHR20889:SF12">
    <property type="entry name" value="LP01149P"/>
    <property type="match status" value="1"/>
</dbReference>
<dbReference type="NCBIfam" id="TIGR01488">
    <property type="entry name" value="HAD-SF-IB"/>
    <property type="match status" value="1"/>
</dbReference>
<dbReference type="Pfam" id="PF06888">
    <property type="entry name" value="Put_Phosphatase"/>
    <property type="match status" value="1"/>
</dbReference>
<keyword evidence="4" id="KW-0378">Hydrolase</keyword>
<evidence type="ECO:0000256" key="2">
    <source>
        <dbReference type="ARBA" id="ARBA00008541"/>
    </source>
</evidence>
<reference evidence="6" key="2">
    <citation type="journal article" date="2016" name="G3 (Bethesda)">
        <title>Genome Evolution in Three Species of Cactophilic Drosophila.</title>
        <authorList>
            <person name="Sanchez-Flores A."/>
            <person name="Penazola F."/>
            <person name="Carpinteyro-Ponce J."/>
            <person name="Nazario-Yepiz N."/>
            <person name="Abreu-Goodger C."/>
            <person name="Machado C.A."/>
            <person name="Markow T.A."/>
        </authorList>
    </citation>
    <scope>NUCLEOTIDE SEQUENCE [LARGE SCALE GENOMIC DNA]</scope>
</reference>
<dbReference type="InterPro" id="IPR036412">
    <property type="entry name" value="HAD-like_sf"/>
</dbReference>
<evidence type="ECO:0000256" key="5">
    <source>
        <dbReference type="ARBA" id="ARBA00022842"/>
    </source>
</evidence>
<comment type="cofactor">
    <cofactor evidence="1">
        <name>Mg(2+)</name>
        <dbReference type="ChEBI" id="CHEBI:18420"/>
    </cofactor>
</comment>
<dbReference type="SUPFAM" id="SSF56784">
    <property type="entry name" value="HAD-like"/>
    <property type="match status" value="1"/>
</dbReference>
<gene>
    <name evidence="7" type="primary">LOC108618447</name>
</gene>
<reference evidence="6" key="1">
    <citation type="journal article" date="1997" name="Nucleic Acids Res.">
        <title>tRNAscan-SE: a program for improved detection of transfer RNA genes in genomic sequence.</title>
        <authorList>
            <person name="Lowe T.M."/>
            <person name="Eddy S.R."/>
        </authorList>
    </citation>
    <scope>NUCLEOTIDE SEQUENCE [LARGE SCALE GENOMIC DNA]</scope>
</reference>
<comment type="similarity">
    <text evidence="2">Belongs to the HAD-like hydrolase superfamily. PHOSPHO family.</text>
</comment>
<sequence>MATPTLIKLLSKLPKAKSEIHTYSESRSKSQAAGAAHQWALKIPFKRHLLHIHMQKPVNMSTGAAAVSTVSAASCGLGKQQRRRLAAFDFDHTIVSQNTDTVVRDMLPNELISSKALTDLMESECWTEYMAEIFRLLHAQQVQESRIRDVIRCIPEVPGFVRLIKHLQKRLNFDLIIISDSNSVFIDEWLRAHNLSDCFKAIFTNPAHFDEHGQLQVRPHHQQTDCKLSASNLCKGRVLEHFVIEQDLRFNIRYDHVFYVGDGNNDICPVLRQRACDFACARQGFAMERHLIKNRNKLKLRAQLLIWRNGFDLLEQMCALPQLQGQSIESHPLETEIGRRASAAAPAASPAPPEQ</sequence>
<reference evidence="7" key="3">
    <citation type="submission" date="2025-08" db="UniProtKB">
        <authorList>
            <consortium name="RefSeq"/>
        </authorList>
    </citation>
    <scope>IDENTIFICATION</scope>
    <source>
        <tissue evidence="7">Whole organism</tissue>
    </source>
</reference>
<dbReference type="Proteomes" id="UP000694904">
    <property type="component" value="Chromosome X"/>
</dbReference>
<keyword evidence="3" id="KW-0479">Metal-binding</keyword>
<organism evidence="6 7">
    <name type="scientific">Drosophila arizonae</name>
    <name type="common">Fruit fly</name>
    <dbReference type="NCBI Taxonomy" id="7263"/>
    <lineage>
        <taxon>Eukaryota</taxon>
        <taxon>Metazoa</taxon>
        <taxon>Ecdysozoa</taxon>
        <taxon>Arthropoda</taxon>
        <taxon>Hexapoda</taxon>
        <taxon>Insecta</taxon>
        <taxon>Pterygota</taxon>
        <taxon>Neoptera</taxon>
        <taxon>Endopterygota</taxon>
        <taxon>Diptera</taxon>
        <taxon>Brachycera</taxon>
        <taxon>Muscomorpha</taxon>
        <taxon>Ephydroidea</taxon>
        <taxon>Drosophilidae</taxon>
        <taxon>Drosophila</taxon>
    </lineage>
</organism>
<keyword evidence="5" id="KW-0460">Magnesium</keyword>
<accession>A0ABM1PRX2</accession>
<proteinExistence type="inferred from homology"/>
<dbReference type="RefSeq" id="XP_017869958.1">
    <property type="nucleotide sequence ID" value="XM_018014469.1"/>
</dbReference>
<dbReference type="InterPro" id="IPR016965">
    <property type="entry name" value="Pase_PHOSPHO-typ"/>
</dbReference>
<dbReference type="Gene3D" id="3.40.50.1000">
    <property type="entry name" value="HAD superfamily/HAD-like"/>
    <property type="match status" value="1"/>
</dbReference>